<gene>
    <name evidence="2" type="ORF">EVAR_63748_1</name>
</gene>
<sequence length="93" mass="10456">MDCQTRLHRIKDEGCQPQAPTGPARGLGTKSKPLTLTLNMLKEVSAVRLFKPDTNPLQTELALIYPSKSTSSTREFNIDENLYLAHLSHKDYN</sequence>
<dbReference type="Proteomes" id="UP000299102">
    <property type="component" value="Unassembled WGS sequence"/>
</dbReference>
<dbReference type="AlphaFoldDB" id="A0A4C1ZS23"/>
<reference evidence="2 3" key="1">
    <citation type="journal article" date="2019" name="Commun. Biol.">
        <title>The bagworm genome reveals a unique fibroin gene that provides high tensile strength.</title>
        <authorList>
            <person name="Kono N."/>
            <person name="Nakamura H."/>
            <person name="Ohtoshi R."/>
            <person name="Tomita M."/>
            <person name="Numata K."/>
            <person name="Arakawa K."/>
        </authorList>
    </citation>
    <scope>NUCLEOTIDE SEQUENCE [LARGE SCALE GENOMIC DNA]</scope>
</reference>
<evidence type="ECO:0000313" key="2">
    <source>
        <dbReference type="EMBL" id="GBP89954.1"/>
    </source>
</evidence>
<organism evidence="2 3">
    <name type="scientific">Eumeta variegata</name>
    <name type="common">Bagworm moth</name>
    <name type="synonym">Eumeta japonica</name>
    <dbReference type="NCBI Taxonomy" id="151549"/>
    <lineage>
        <taxon>Eukaryota</taxon>
        <taxon>Metazoa</taxon>
        <taxon>Ecdysozoa</taxon>
        <taxon>Arthropoda</taxon>
        <taxon>Hexapoda</taxon>
        <taxon>Insecta</taxon>
        <taxon>Pterygota</taxon>
        <taxon>Neoptera</taxon>
        <taxon>Endopterygota</taxon>
        <taxon>Lepidoptera</taxon>
        <taxon>Glossata</taxon>
        <taxon>Ditrysia</taxon>
        <taxon>Tineoidea</taxon>
        <taxon>Psychidae</taxon>
        <taxon>Oiketicinae</taxon>
        <taxon>Eumeta</taxon>
    </lineage>
</organism>
<proteinExistence type="predicted"/>
<comment type="caution">
    <text evidence="2">The sequence shown here is derived from an EMBL/GenBank/DDBJ whole genome shotgun (WGS) entry which is preliminary data.</text>
</comment>
<feature type="region of interest" description="Disordered" evidence="1">
    <location>
        <begin position="1"/>
        <end position="31"/>
    </location>
</feature>
<keyword evidence="3" id="KW-1185">Reference proteome</keyword>
<name>A0A4C1ZS23_EUMVA</name>
<protein>
    <submittedName>
        <fullName evidence="2">Uncharacterized protein</fullName>
    </submittedName>
</protein>
<dbReference type="EMBL" id="BGZK01002046">
    <property type="protein sequence ID" value="GBP89954.1"/>
    <property type="molecule type" value="Genomic_DNA"/>
</dbReference>
<evidence type="ECO:0000313" key="3">
    <source>
        <dbReference type="Proteomes" id="UP000299102"/>
    </source>
</evidence>
<accession>A0A4C1ZS23</accession>
<evidence type="ECO:0000256" key="1">
    <source>
        <dbReference type="SAM" id="MobiDB-lite"/>
    </source>
</evidence>